<name>A0A7I4Y500_HAECO</name>
<protein>
    <submittedName>
        <fullName evidence="4">LapA_dom domain-containing protein</fullName>
    </submittedName>
</protein>
<feature type="transmembrane region" description="Helical" evidence="2">
    <location>
        <begin position="12"/>
        <end position="38"/>
    </location>
</feature>
<accession>A0A7I4Y500</accession>
<keyword evidence="2" id="KW-0812">Transmembrane</keyword>
<organism evidence="3 4">
    <name type="scientific">Haemonchus contortus</name>
    <name type="common">Barber pole worm</name>
    <dbReference type="NCBI Taxonomy" id="6289"/>
    <lineage>
        <taxon>Eukaryota</taxon>
        <taxon>Metazoa</taxon>
        <taxon>Ecdysozoa</taxon>
        <taxon>Nematoda</taxon>
        <taxon>Chromadorea</taxon>
        <taxon>Rhabditida</taxon>
        <taxon>Rhabditina</taxon>
        <taxon>Rhabditomorpha</taxon>
        <taxon>Strongyloidea</taxon>
        <taxon>Trichostrongylidae</taxon>
        <taxon>Haemonchus</taxon>
    </lineage>
</organism>
<dbReference type="Proteomes" id="UP000025227">
    <property type="component" value="Unplaced"/>
</dbReference>
<dbReference type="OMA" id="HVWLVRS"/>
<dbReference type="WBParaSite" id="HCON_00045170-00001">
    <property type="protein sequence ID" value="HCON_00045170-00001"/>
    <property type="gene ID" value="HCON_00045170"/>
</dbReference>
<feature type="compositionally biased region" description="Basic residues" evidence="1">
    <location>
        <begin position="46"/>
        <end position="80"/>
    </location>
</feature>
<feature type="region of interest" description="Disordered" evidence="1">
    <location>
        <begin position="42"/>
        <end position="80"/>
    </location>
</feature>
<proteinExistence type="predicted"/>
<evidence type="ECO:0000313" key="3">
    <source>
        <dbReference type="Proteomes" id="UP000025227"/>
    </source>
</evidence>
<evidence type="ECO:0000256" key="1">
    <source>
        <dbReference type="SAM" id="MobiDB-lite"/>
    </source>
</evidence>
<evidence type="ECO:0000256" key="2">
    <source>
        <dbReference type="SAM" id="Phobius"/>
    </source>
</evidence>
<evidence type="ECO:0000313" key="4">
    <source>
        <dbReference type="WBParaSite" id="HCON_00045170-00001"/>
    </source>
</evidence>
<dbReference type="AlphaFoldDB" id="A0A7I4Y500"/>
<keyword evidence="3" id="KW-1185">Reference proteome</keyword>
<keyword evidence="2" id="KW-1133">Transmembrane helix</keyword>
<reference evidence="4" key="1">
    <citation type="submission" date="2020-12" db="UniProtKB">
        <authorList>
            <consortium name="WormBaseParasite"/>
        </authorList>
    </citation>
    <scope>IDENTIFICATION</scope>
    <source>
        <strain evidence="4">MHco3</strain>
    </source>
</reference>
<sequence>MQVVKAQNKVDALTPFLIFFVVGFLFGIFLAFLHVWLVRSMTKSRLSSKRTEKKRKPKKSKKGKEKKGKGKEKKKGKKKK</sequence>
<keyword evidence="2" id="KW-0472">Membrane</keyword>